<dbReference type="GO" id="GO:0050660">
    <property type="term" value="F:flavin adenine dinucleotide binding"/>
    <property type="evidence" value="ECO:0007669"/>
    <property type="project" value="InterPro"/>
</dbReference>
<feature type="domain" description="FAD/NAD(P)-binding" evidence="16">
    <location>
        <begin position="4"/>
        <end position="329"/>
    </location>
</feature>
<dbReference type="InterPro" id="IPR004099">
    <property type="entry name" value="Pyr_nucl-diS_OxRdtase_dimer"/>
</dbReference>
<evidence type="ECO:0000256" key="4">
    <source>
        <dbReference type="ARBA" id="ARBA00022630"/>
    </source>
</evidence>
<dbReference type="OrthoDB" id="9800167at2"/>
<evidence type="ECO:0000313" key="17">
    <source>
        <dbReference type="EMBL" id="PKD20912.1"/>
    </source>
</evidence>
<dbReference type="PRINTS" id="PR00368">
    <property type="entry name" value="FADPNR"/>
</dbReference>
<reference evidence="17 18" key="1">
    <citation type="submission" date="2015-10" db="EMBL/GenBank/DDBJ databases">
        <title>Draft genome sequence of Salegentibacter salinarum KCTC 12975.</title>
        <authorList>
            <person name="Lin W."/>
            <person name="Zheng Q."/>
        </authorList>
    </citation>
    <scope>NUCLEOTIDE SEQUENCE [LARGE SCALE GENOMIC DNA]</scope>
    <source>
        <strain evidence="17 18">KCTC 12975</strain>
    </source>
</reference>
<organism evidence="17 18">
    <name type="scientific">Salegentibacter salinarum</name>
    <dbReference type="NCBI Taxonomy" id="447422"/>
    <lineage>
        <taxon>Bacteria</taxon>
        <taxon>Pseudomonadati</taxon>
        <taxon>Bacteroidota</taxon>
        <taxon>Flavobacteriia</taxon>
        <taxon>Flavobacteriales</taxon>
        <taxon>Flavobacteriaceae</taxon>
        <taxon>Salegentibacter</taxon>
    </lineage>
</organism>
<protein>
    <recommendedName>
        <fullName evidence="3 14">Dihydrolipoyl dehydrogenase</fullName>
        <ecNumber evidence="2 14">1.8.1.4</ecNumber>
    </recommendedName>
</protein>
<comment type="cofactor">
    <cofactor evidence="12 14">
        <name>FAD</name>
        <dbReference type="ChEBI" id="CHEBI:57692"/>
    </cofactor>
    <text evidence="12 14">Binds 1 FAD per subunit.</text>
</comment>
<evidence type="ECO:0000256" key="11">
    <source>
        <dbReference type="PIRSR" id="PIRSR000350-2"/>
    </source>
</evidence>
<evidence type="ECO:0000256" key="1">
    <source>
        <dbReference type="ARBA" id="ARBA00007532"/>
    </source>
</evidence>
<evidence type="ECO:0000256" key="2">
    <source>
        <dbReference type="ARBA" id="ARBA00012608"/>
    </source>
</evidence>
<evidence type="ECO:0000256" key="12">
    <source>
        <dbReference type="PIRSR" id="PIRSR000350-3"/>
    </source>
</evidence>
<keyword evidence="12" id="KW-0547">Nucleotide-binding</keyword>
<feature type="binding site" evidence="12">
    <location>
        <position position="116"/>
    </location>
    <ligand>
        <name>FAD</name>
        <dbReference type="ChEBI" id="CHEBI:57692"/>
    </ligand>
</feature>
<feature type="disulfide bond" description="Redox-active" evidence="13">
    <location>
        <begin position="42"/>
        <end position="47"/>
    </location>
</feature>
<dbReference type="FunFam" id="3.30.390.30:FF:000001">
    <property type="entry name" value="Dihydrolipoyl dehydrogenase"/>
    <property type="match status" value="1"/>
</dbReference>
<comment type="miscellaneous">
    <text evidence="14">The active site is a redox-active disulfide bond.</text>
</comment>
<feature type="binding site" evidence="12">
    <location>
        <position position="205"/>
    </location>
    <ligand>
        <name>NAD(+)</name>
        <dbReference type="ChEBI" id="CHEBI:57540"/>
    </ligand>
</feature>
<feature type="binding site" evidence="12">
    <location>
        <begin position="145"/>
        <end position="147"/>
    </location>
    <ligand>
        <name>FAD</name>
        <dbReference type="ChEBI" id="CHEBI:57692"/>
    </ligand>
</feature>
<evidence type="ECO:0000256" key="8">
    <source>
        <dbReference type="ARBA" id="ARBA00023157"/>
    </source>
</evidence>
<dbReference type="STRING" id="447422.SAMN05660903_02615"/>
<dbReference type="FunFam" id="3.50.50.60:FF:000001">
    <property type="entry name" value="Dihydrolipoyl dehydrogenase, mitochondrial"/>
    <property type="match status" value="1"/>
</dbReference>
<keyword evidence="4 14" id="KW-0285">Flavoprotein</keyword>
<evidence type="ECO:0000259" key="16">
    <source>
        <dbReference type="Pfam" id="PF07992"/>
    </source>
</evidence>
<feature type="active site" description="Proton acceptor" evidence="11">
    <location>
        <position position="446"/>
    </location>
</feature>
<dbReference type="InterPro" id="IPR023753">
    <property type="entry name" value="FAD/NAD-binding_dom"/>
</dbReference>
<dbReference type="AlphaFoldDB" id="A0A2N0U1N1"/>
<dbReference type="PIRSF" id="PIRSF000350">
    <property type="entry name" value="Mercury_reductase_MerA"/>
    <property type="match status" value="1"/>
</dbReference>
<dbReference type="Gene3D" id="3.30.390.30">
    <property type="match status" value="1"/>
</dbReference>
<dbReference type="Pfam" id="PF07992">
    <property type="entry name" value="Pyr_redox_2"/>
    <property type="match status" value="1"/>
</dbReference>
<evidence type="ECO:0000256" key="3">
    <source>
        <dbReference type="ARBA" id="ARBA00016961"/>
    </source>
</evidence>
<dbReference type="EC" id="1.8.1.4" evidence="2 14"/>
<feature type="binding site" evidence="12">
    <location>
        <position position="51"/>
    </location>
    <ligand>
        <name>FAD</name>
        <dbReference type="ChEBI" id="CHEBI:57692"/>
    </ligand>
</feature>
<evidence type="ECO:0000256" key="5">
    <source>
        <dbReference type="ARBA" id="ARBA00022827"/>
    </source>
</evidence>
<dbReference type="RefSeq" id="WP_079713638.1">
    <property type="nucleotide sequence ID" value="NZ_FUZC01000010.1"/>
</dbReference>
<name>A0A2N0U1N1_9FLAO</name>
<keyword evidence="8" id="KW-1015">Disulfide bond</keyword>
<comment type="caution">
    <text evidence="17">The sequence shown here is derived from an EMBL/GenBank/DDBJ whole genome shotgun (WGS) entry which is preliminary data.</text>
</comment>
<dbReference type="InterPro" id="IPR006258">
    <property type="entry name" value="Lipoamide_DH"/>
</dbReference>
<keyword evidence="18" id="KW-1185">Reference proteome</keyword>
<proteinExistence type="inferred from homology"/>
<dbReference type="PRINTS" id="PR00411">
    <property type="entry name" value="PNDRDTASEI"/>
</dbReference>
<dbReference type="Proteomes" id="UP000232673">
    <property type="component" value="Unassembled WGS sequence"/>
</dbReference>
<dbReference type="InterPro" id="IPR001100">
    <property type="entry name" value="Pyr_nuc-diS_OxRdtase"/>
</dbReference>
<evidence type="ECO:0000259" key="15">
    <source>
        <dbReference type="Pfam" id="PF02852"/>
    </source>
</evidence>
<dbReference type="SUPFAM" id="SSF55424">
    <property type="entry name" value="FAD/NAD-linked reductases, dimerisation (C-terminal) domain"/>
    <property type="match status" value="1"/>
</dbReference>
<dbReference type="GO" id="GO:0006103">
    <property type="term" value="P:2-oxoglutarate metabolic process"/>
    <property type="evidence" value="ECO:0007669"/>
    <property type="project" value="TreeGrafter"/>
</dbReference>
<keyword evidence="9 14" id="KW-0676">Redox-active center</keyword>
<feature type="binding site" evidence="12">
    <location>
        <begin position="320"/>
        <end position="323"/>
    </location>
    <ligand>
        <name>FAD</name>
        <dbReference type="ChEBI" id="CHEBI:57692"/>
    </ligand>
</feature>
<gene>
    <name evidence="17" type="ORF">APR41_12815</name>
</gene>
<dbReference type="SUPFAM" id="SSF51905">
    <property type="entry name" value="FAD/NAD(P)-binding domain"/>
    <property type="match status" value="1"/>
</dbReference>
<feature type="domain" description="Pyridine nucleotide-disulphide oxidoreductase dimerisation" evidence="15">
    <location>
        <begin position="348"/>
        <end position="457"/>
    </location>
</feature>
<dbReference type="InterPro" id="IPR050151">
    <property type="entry name" value="Class-I_Pyr_Nuc-Dis_Oxidored"/>
</dbReference>
<comment type="similarity">
    <text evidence="1 14">Belongs to the class-I pyridine nucleotide-disulfide oxidoreductase family.</text>
</comment>
<evidence type="ECO:0000256" key="6">
    <source>
        <dbReference type="ARBA" id="ARBA00023002"/>
    </source>
</evidence>
<dbReference type="InterPro" id="IPR016156">
    <property type="entry name" value="FAD/NAD-linked_Rdtase_dimer_sf"/>
</dbReference>
<dbReference type="NCBIfam" id="TIGR01350">
    <property type="entry name" value="lipoamide_DH"/>
    <property type="match status" value="1"/>
</dbReference>
<evidence type="ECO:0000256" key="7">
    <source>
        <dbReference type="ARBA" id="ARBA00023027"/>
    </source>
</evidence>
<keyword evidence="7 12" id="KW-0520">NAD</keyword>
<dbReference type="InterPro" id="IPR036188">
    <property type="entry name" value="FAD/NAD-bd_sf"/>
</dbReference>
<dbReference type="PANTHER" id="PTHR22912">
    <property type="entry name" value="DISULFIDE OXIDOREDUCTASE"/>
    <property type="match status" value="1"/>
</dbReference>
<sequence>MSKYDVAVIGSGPGGYVAAIRCAQLGMKTAIIEKYSTLGGTCLNVGCIPSKALLDSTHHYHDAVKHFEEHGIEIPGEVKINLEKMMERKSSVVSQTCDGVKFLMDKNKIDVFEGVGSFKDKTHINIEKNDGETETIEAAKTIIATGSKPANLPFIELDKERIITSTEALKLKEIPKHMIVIGGGVIGLELGQVYRRLGAEVTVVEFLDRIIPTMDSALSKELQKVLKKQGVKFHTSTKVKSVERKGDEIIIKADDKKDKEVEFKGDYCLVSVGRKPFTDGLNADAAGVKVTDKGMIEVNEHLQTNVDNIYAIGDVVRGAMLAHKAEEEGTFVAETISGQKPHIDYNLIPGVVYTWPEVAAVGKTEEELKEEGVKYKEGKFPMRALGRSRASGDTDGFVKILADEKTDEVLGVHMIGARTADLIAEAVVAMEYRASAEDIARMSHAHPTYAEAVKEAALAATDNRALHV</sequence>
<dbReference type="GO" id="GO:0004148">
    <property type="term" value="F:dihydrolipoyl dehydrogenase (NADH) activity"/>
    <property type="evidence" value="ECO:0007669"/>
    <property type="project" value="UniProtKB-EC"/>
</dbReference>
<dbReference type="Pfam" id="PF02852">
    <property type="entry name" value="Pyr_redox_dim"/>
    <property type="match status" value="1"/>
</dbReference>
<dbReference type="PANTHER" id="PTHR22912:SF151">
    <property type="entry name" value="DIHYDROLIPOYL DEHYDROGENASE, MITOCHONDRIAL"/>
    <property type="match status" value="1"/>
</dbReference>
<accession>A0A2N0U1N1</accession>
<feature type="binding site" evidence="12">
    <location>
        <position position="314"/>
    </location>
    <ligand>
        <name>FAD</name>
        <dbReference type="ChEBI" id="CHEBI:57692"/>
    </ligand>
</feature>
<keyword evidence="5 12" id="KW-0274">FAD</keyword>
<evidence type="ECO:0000256" key="10">
    <source>
        <dbReference type="ARBA" id="ARBA00049187"/>
    </source>
</evidence>
<evidence type="ECO:0000256" key="14">
    <source>
        <dbReference type="RuleBase" id="RU003692"/>
    </source>
</evidence>
<dbReference type="Gene3D" id="3.50.50.60">
    <property type="entry name" value="FAD/NAD(P)-binding domain"/>
    <property type="match status" value="2"/>
</dbReference>
<comment type="catalytic activity">
    <reaction evidence="10 14">
        <text>N(6)-[(R)-dihydrolipoyl]-L-lysyl-[protein] + NAD(+) = N(6)-[(R)-lipoyl]-L-lysyl-[protein] + NADH + H(+)</text>
        <dbReference type="Rhea" id="RHEA:15045"/>
        <dbReference type="Rhea" id="RHEA-COMP:10474"/>
        <dbReference type="Rhea" id="RHEA-COMP:10475"/>
        <dbReference type="ChEBI" id="CHEBI:15378"/>
        <dbReference type="ChEBI" id="CHEBI:57540"/>
        <dbReference type="ChEBI" id="CHEBI:57945"/>
        <dbReference type="ChEBI" id="CHEBI:83099"/>
        <dbReference type="ChEBI" id="CHEBI:83100"/>
        <dbReference type="EC" id="1.8.1.4"/>
    </reaction>
</comment>
<dbReference type="EMBL" id="LKTS01000003">
    <property type="protein sequence ID" value="PKD20912.1"/>
    <property type="molecule type" value="Genomic_DNA"/>
</dbReference>
<evidence type="ECO:0000256" key="9">
    <source>
        <dbReference type="ARBA" id="ARBA00023284"/>
    </source>
</evidence>
<feature type="binding site" evidence="12">
    <location>
        <position position="273"/>
    </location>
    <ligand>
        <name>NAD(+)</name>
        <dbReference type="ChEBI" id="CHEBI:57540"/>
    </ligand>
</feature>
<evidence type="ECO:0000256" key="13">
    <source>
        <dbReference type="PIRSR" id="PIRSR000350-4"/>
    </source>
</evidence>
<keyword evidence="6 14" id="KW-0560">Oxidoreductase</keyword>
<dbReference type="InterPro" id="IPR012999">
    <property type="entry name" value="Pyr_OxRdtase_I_AS"/>
</dbReference>
<dbReference type="GO" id="GO:0005737">
    <property type="term" value="C:cytoplasm"/>
    <property type="evidence" value="ECO:0007669"/>
    <property type="project" value="UniProtKB-ARBA"/>
</dbReference>
<evidence type="ECO:0000313" key="18">
    <source>
        <dbReference type="Proteomes" id="UP000232673"/>
    </source>
</evidence>
<feature type="binding site" evidence="12">
    <location>
        <begin position="182"/>
        <end position="189"/>
    </location>
    <ligand>
        <name>NAD(+)</name>
        <dbReference type="ChEBI" id="CHEBI:57540"/>
    </ligand>
</feature>
<dbReference type="PROSITE" id="PS00076">
    <property type="entry name" value="PYRIDINE_REDOX_1"/>
    <property type="match status" value="1"/>
</dbReference>